<comment type="caution">
    <text evidence="1">The sequence shown here is derived from an EMBL/GenBank/DDBJ whole genome shotgun (WGS) entry which is preliminary data.</text>
</comment>
<reference evidence="2" key="1">
    <citation type="submission" date="2017-08" db="EMBL/GenBank/DDBJ databases">
        <title>A dynamic microbial community with high functional redundancy inhabits the cold, oxic subseafloor aquifer.</title>
        <authorList>
            <person name="Tully B.J."/>
            <person name="Wheat C.G."/>
            <person name="Glazer B.T."/>
            <person name="Huber J.A."/>
        </authorList>
    </citation>
    <scope>NUCLEOTIDE SEQUENCE [LARGE SCALE GENOMIC DNA]</scope>
</reference>
<name>A0A2A4SYH7_9DELT</name>
<evidence type="ECO:0000313" key="2">
    <source>
        <dbReference type="Proteomes" id="UP000218113"/>
    </source>
</evidence>
<dbReference type="EMBL" id="NVSR01000102">
    <property type="protein sequence ID" value="PCI26079.1"/>
    <property type="molecule type" value="Genomic_DNA"/>
</dbReference>
<protein>
    <recommendedName>
        <fullName evidence="3">DUF4351 domain-containing protein</fullName>
    </recommendedName>
</protein>
<sequence>ITTAQRLFQEGELKGELIGLKKGRTEGRTEGELIGLKRGMIQLIQKMFIKKFKQSPSINLMNLSVEQLDSISDRLLTCDKMEDVLKGIVSDSSSSTSS</sequence>
<dbReference type="Proteomes" id="UP000218113">
    <property type="component" value="Unassembled WGS sequence"/>
</dbReference>
<accession>A0A2A4SYH7</accession>
<evidence type="ECO:0008006" key="3">
    <source>
        <dbReference type="Google" id="ProtNLM"/>
    </source>
</evidence>
<dbReference type="AlphaFoldDB" id="A0A2A4SYH7"/>
<gene>
    <name evidence="1" type="ORF">COB67_10345</name>
</gene>
<proteinExistence type="predicted"/>
<organism evidence="1 2">
    <name type="scientific">SAR324 cluster bacterium</name>
    <dbReference type="NCBI Taxonomy" id="2024889"/>
    <lineage>
        <taxon>Bacteria</taxon>
        <taxon>Deltaproteobacteria</taxon>
        <taxon>SAR324 cluster</taxon>
    </lineage>
</organism>
<evidence type="ECO:0000313" key="1">
    <source>
        <dbReference type="EMBL" id="PCI26079.1"/>
    </source>
</evidence>
<feature type="non-terminal residue" evidence="1">
    <location>
        <position position="1"/>
    </location>
</feature>